<evidence type="ECO:0000256" key="2">
    <source>
        <dbReference type="ARBA" id="ARBA00007118"/>
    </source>
</evidence>
<dbReference type="Gene3D" id="3.40.109.10">
    <property type="entry name" value="NADH Oxidase"/>
    <property type="match status" value="1"/>
</dbReference>
<comment type="cofactor">
    <cofactor evidence="1">
        <name>FMN</name>
        <dbReference type="ChEBI" id="CHEBI:58210"/>
    </cofactor>
</comment>
<dbReference type="AlphaFoldDB" id="A0A3P1SQ86"/>
<dbReference type="GO" id="GO:0016491">
    <property type="term" value="F:oxidoreductase activity"/>
    <property type="evidence" value="ECO:0007669"/>
    <property type="project" value="UniProtKB-KW"/>
</dbReference>
<dbReference type="Pfam" id="PF00881">
    <property type="entry name" value="Nitroreductase"/>
    <property type="match status" value="1"/>
</dbReference>
<evidence type="ECO:0000256" key="3">
    <source>
        <dbReference type="ARBA" id="ARBA00022630"/>
    </source>
</evidence>
<proteinExistence type="inferred from homology"/>
<dbReference type="PANTHER" id="PTHR43673">
    <property type="entry name" value="NAD(P)H NITROREDUCTASE YDGI-RELATED"/>
    <property type="match status" value="1"/>
</dbReference>
<dbReference type="InterPro" id="IPR000415">
    <property type="entry name" value="Nitroreductase-like"/>
</dbReference>
<evidence type="ECO:0000256" key="5">
    <source>
        <dbReference type="ARBA" id="ARBA00022857"/>
    </source>
</evidence>
<feature type="domain" description="Nitroreductase" evidence="7">
    <location>
        <begin position="10"/>
        <end position="184"/>
    </location>
</feature>
<keyword evidence="9" id="KW-1185">Reference proteome</keyword>
<comment type="caution">
    <text evidence="8">The sequence shown here is derived from an EMBL/GenBank/DDBJ whole genome shotgun (WGS) entry which is preliminary data.</text>
</comment>
<dbReference type="InterPro" id="IPR033878">
    <property type="entry name" value="NfsB-like"/>
</dbReference>
<accession>A0A3P1SQ86</accession>
<gene>
    <name evidence="8" type="ORF">EHS89_10665</name>
</gene>
<dbReference type="RefSeq" id="WP_124926135.1">
    <property type="nucleotide sequence ID" value="NZ_BMOH01000004.1"/>
</dbReference>
<sequence length="208" mass="23407">MNITDALNWRFAAKRMNGQQVPQEKLDRILEAARLAPSSYGLQPYSVFVIKSAALREKIRPIAFDQPQISESSHLLVFAAHEDVNGDDVDDFIRLTAETQGTDVSELGAYRTMIKGAVNRFSPEEKLHWATKQAYISLGTTVTAAALEQIDASPMEGFDKDALDQLLGLKEKNMRSLVLLALGYRDQNDHHALLKKVRRSRDELFIHL</sequence>
<keyword evidence="6" id="KW-0560">Oxidoreductase</keyword>
<dbReference type="PANTHER" id="PTHR43673:SF2">
    <property type="entry name" value="NITROREDUCTASE"/>
    <property type="match status" value="1"/>
</dbReference>
<dbReference type="EMBL" id="RQXV01000005">
    <property type="protein sequence ID" value="RRC99297.1"/>
    <property type="molecule type" value="Genomic_DNA"/>
</dbReference>
<dbReference type="OrthoDB" id="9809288at2"/>
<protein>
    <submittedName>
        <fullName evidence="8">NAD(P)H-dependent oxidoreductase</fullName>
    </submittedName>
</protein>
<dbReference type="CDD" id="cd02149">
    <property type="entry name" value="NfsB-like"/>
    <property type="match status" value="1"/>
</dbReference>
<dbReference type="InterPro" id="IPR029479">
    <property type="entry name" value="Nitroreductase"/>
</dbReference>
<keyword evidence="4" id="KW-0288">FMN</keyword>
<keyword evidence="5" id="KW-0521">NADP</keyword>
<comment type="similarity">
    <text evidence="2">Belongs to the nitroreductase family.</text>
</comment>
<reference evidence="8 9" key="1">
    <citation type="submission" date="2018-11" db="EMBL/GenBank/DDBJ databases">
        <title>The draft genome sequence of Amphritea balenae JAMM 1525T.</title>
        <authorList>
            <person name="Fang Z."/>
            <person name="Zhang Y."/>
            <person name="Han X."/>
        </authorList>
    </citation>
    <scope>NUCLEOTIDE SEQUENCE [LARGE SCALE GENOMIC DNA]</scope>
    <source>
        <strain evidence="8 9">JAMM 1525</strain>
    </source>
</reference>
<dbReference type="Proteomes" id="UP000267535">
    <property type="component" value="Unassembled WGS sequence"/>
</dbReference>
<dbReference type="SUPFAM" id="SSF55469">
    <property type="entry name" value="FMN-dependent nitroreductase-like"/>
    <property type="match status" value="1"/>
</dbReference>
<evidence type="ECO:0000256" key="1">
    <source>
        <dbReference type="ARBA" id="ARBA00001917"/>
    </source>
</evidence>
<name>A0A3P1SQ86_9GAMM</name>
<evidence type="ECO:0000313" key="8">
    <source>
        <dbReference type="EMBL" id="RRC99297.1"/>
    </source>
</evidence>
<organism evidence="8 9">
    <name type="scientific">Amphritea balenae</name>
    <dbReference type="NCBI Taxonomy" id="452629"/>
    <lineage>
        <taxon>Bacteria</taxon>
        <taxon>Pseudomonadati</taxon>
        <taxon>Pseudomonadota</taxon>
        <taxon>Gammaproteobacteria</taxon>
        <taxon>Oceanospirillales</taxon>
        <taxon>Oceanospirillaceae</taxon>
        <taxon>Amphritea</taxon>
    </lineage>
</organism>
<evidence type="ECO:0000256" key="6">
    <source>
        <dbReference type="ARBA" id="ARBA00023002"/>
    </source>
</evidence>
<evidence type="ECO:0000313" key="9">
    <source>
        <dbReference type="Proteomes" id="UP000267535"/>
    </source>
</evidence>
<evidence type="ECO:0000259" key="7">
    <source>
        <dbReference type="Pfam" id="PF00881"/>
    </source>
</evidence>
<evidence type="ECO:0000256" key="4">
    <source>
        <dbReference type="ARBA" id="ARBA00022643"/>
    </source>
</evidence>
<keyword evidence="3" id="KW-0285">Flavoprotein</keyword>